<dbReference type="EMBL" id="QPMM01000014">
    <property type="protein sequence ID" value="RFS19261.1"/>
    <property type="molecule type" value="Genomic_DNA"/>
</dbReference>
<organism evidence="1 2">
    <name type="scientific">Chitinophaga silvatica</name>
    <dbReference type="NCBI Taxonomy" id="2282649"/>
    <lineage>
        <taxon>Bacteria</taxon>
        <taxon>Pseudomonadati</taxon>
        <taxon>Bacteroidota</taxon>
        <taxon>Chitinophagia</taxon>
        <taxon>Chitinophagales</taxon>
        <taxon>Chitinophagaceae</taxon>
        <taxon>Chitinophaga</taxon>
    </lineage>
</organism>
<protein>
    <submittedName>
        <fullName evidence="1">Uncharacterized protein</fullName>
    </submittedName>
</protein>
<dbReference type="AlphaFoldDB" id="A0A3E1Y3J7"/>
<dbReference type="RefSeq" id="WP_116978314.1">
    <property type="nucleotide sequence ID" value="NZ_QPMM01000014.1"/>
</dbReference>
<proteinExistence type="predicted"/>
<accession>A0A3E1Y3J7</accession>
<name>A0A3E1Y3J7_9BACT</name>
<keyword evidence="2" id="KW-1185">Reference proteome</keyword>
<evidence type="ECO:0000313" key="1">
    <source>
        <dbReference type="EMBL" id="RFS19261.1"/>
    </source>
</evidence>
<reference evidence="1 2" key="1">
    <citation type="submission" date="2018-07" db="EMBL/GenBank/DDBJ databases">
        <title>Chitinophaga K2CV101002-2 sp. nov., isolated from a monsoon evergreen broad-leaved forest soil.</title>
        <authorList>
            <person name="Lv Y."/>
        </authorList>
    </citation>
    <scope>NUCLEOTIDE SEQUENCE [LARGE SCALE GENOMIC DNA]</scope>
    <source>
        <strain evidence="1 2">GDMCC 1.1288</strain>
    </source>
</reference>
<sequence length="97" mass="11068">MKETYSIFWKGNVVGEATNLMFDMWYGHSKFSINDSSEAKEFVQLVSALEVKAAFKSPWTGIICTLIQNENKTNKIDILALGMDESNLFMRMAFSTR</sequence>
<dbReference type="Proteomes" id="UP000260644">
    <property type="component" value="Unassembled WGS sequence"/>
</dbReference>
<gene>
    <name evidence="1" type="ORF">DVR12_23795</name>
</gene>
<dbReference type="OrthoDB" id="680912at2"/>
<evidence type="ECO:0000313" key="2">
    <source>
        <dbReference type="Proteomes" id="UP000260644"/>
    </source>
</evidence>
<comment type="caution">
    <text evidence="1">The sequence shown here is derived from an EMBL/GenBank/DDBJ whole genome shotgun (WGS) entry which is preliminary data.</text>
</comment>